<accession>A0A5B2VQX2</accession>
<dbReference type="Pfam" id="PF04993">
    <property type="entry name" value="TfoX_N"/>
    <property type="match status" value="1"/>
</dbReference>
<protein>
    <submittedName>
        <fullName evidence="2">TfoX/Sxy family protein</fullName>
    </submittedName>
</protein>
<keyword evidence="3" id="KW-1185">Reference proteome</keyword>
<proteinExistence type="predicted"/>
<dbReference type="OrthoDB" id="1524907at2"/>
<organism evidence="2 3">
    <name type="scientific">Salinarimonas soli</name>
    <dbReference type="NCBI Taxonomy" id="1638099"/>
    <lineage>
        <taxon>Bacteria</taxon>
        <taxon>Pseudomonadati</taxon>
        <taxon>Pseudomonadota</taxon>
        <taxon>Alphaproteobacteria</taxon>
        <taxon>Hyphomicrobiales</taxon>
        <taxon>Salinarimonadaceae</taxon>
        <taxon>Salinarimonas</taxon>
    </lineage>
</organism>
<dbReference type="EMBL" id="VUOA01000007">
    <property type="protein sequence ID" value="KAA2242163.1"/>
    <property type="molecule type" value="Genomic_DNA"/>
</dbReference>
<comment type="caution">
    <text evidence="2">The sequence shown here is derived from an EMBL/GenBank/DDBJ whole genome shotgun (WGS) entry which is preliminary data.</text>
</comment>
<reference evidence="2 3" key="2">
    <citation type="submission" date="2019-09" db="EMBL/GenBank/DDBJ databases">
        <authorList>
            <person name="Jin C."/>
        </authorList>
    </citation>
    <scope>NUCLEOTIDE SEQUENCE [LARGE SCALE GENOMIC DNA]</scope>
    <source>
        <strain evidence="2 3">BN140002</strain>
    </source>
</reference>
<reference evidence="2 3" key="1">
    <citation type="submission" date="2019-09" db="EMBL/GenBank/DDBJ databases">
        <title>Salinarimonas rosea gen. nov., sp. nov., a new member of the a-2 subgroup of the Proteobacteria.</title>
        <authorList>
            <person name="Liu J."/>
        </authorList>
    </citation>
    <scope>NUCLEOTIDE SEQUENCE [LARGE SCALE GENOMIC DNA]</scope>
    <source>
        <strain evidence="2 3">BN140002</strain>
    </source>
</reference>
<feature type="domain" description="TfoX N-terminal" evidence="1">
    <location>
        <begin position="13"/>
        <end position="96"/>
    </location>
</feature>
<name>A0A5B2VQX2_9HYPH</name>
<dbReference type="Gene3D" id="3.30.1460.30">
    <property type="entry name" value="YgaC/TfoX-N like chaperone"/>
    <property type="match status" value="1"/>
</dbReference>
<evidence type="ECO:0000313" key="3">
    <source>
        <dbReference type="Proteomes" id="UP000323142"/>
    </source>
</evidence>
<dbReference type="SUPFAM" id="SSF159894">
    <property type="entry name" value="YgaC/TfoX-N like"/>
    <property type="match status" value="1"/>
</dbReference>
<sequence length="112" mass="11859">MGSSQGIVDYIVEQMAGAGAISARRMFGEHGLYCDGVFVALVCDEQLFVKPTEAGRRIAGDVPEGRPYPGAKPHLLIPSERWDDADGLAALVRVTAASLPAPAPRRVRGRGA</sequence>
<dbReference type="Proteomes" id="UP000323142">
    <property type="component" value="Unassembled WGS sequence"/>
</dbReference>
<evidence type="ECO:0000259" key="1">
    <source>
        <dbReference type="Pfam" id="PF04993"/>
    </source>
</evidence>
<evidence type="ECO:0000313" key="2">
    <source>
        <dbReference type="EMBL" id="KAA2242163.1"/>
    </source>
</evidence>
<dbReference type="AlphaFoldDB" id="A0A5B2VQX2"/>
<gene>
    <name evidence="2" type="ORF">F0L46_04010</name>
</gene>
<dbReference type="InterPro" id="IPR007076">
    <property type="entry name" value="TfoX_N"/>
</dbReference>